<evidence type="ECO:0000256" key="3">
    <source>
        <dbReference type="SAM" id="SignalP"/>
    </source>
</evidence>
<feature type="chain" id="PRO_5046137908" evidence="3">
    <location>
        <begin position="18"/>
        <end position="210"/>
    </location>
</feature>
<keyword evidence="1 3" id="KW-0732">Signal</keyword>
<dbReference type="SUPFAM" id="SSF82109">
    <property type="entry name" value="MIR domain"/>
    <property type="match status" value="1"/>
</dbReference>
<protein>
    <submittedName>
        <fullName evidence="5">Stromal cell-derived factor</fullName>
    </submittedName>
</protein>
<dbReference type="SMART" id="SM00472">
    <property type="entry name" value="MIR"/>
    <property type="match status" value="3"/>
</dbReference>
<dbReference type="PROSITE" id="PS50919">
    <property type="entry name" value="MIR"/>
    <property type="match status" value="1"/>
</dbReference>
<feature type="domain" description="MIR" evidence="4">
    <location>
        <begin position="82"/>
        <end position="137"/>
    </location>
</feature>
<gene>
    <name evidence="5" type="ORF">NTJ_11056</name>
</gene>
<evidence type="ECO:0000313" key="6">
    <source>
        <dbReference type="Proteomes" id="UP001307889"/>
    </source>
</evidence>
<accession>A0ABN7B1E6</accession>
<feature type="signal peptide" evidence="3">
    <location>
        <begin position="1"/>
        <end position="17"/>
    </location>
</feature>
<dbReference type="PANTHER" id="PTHR46809:SF2">
    <property type="entry name" value="GH21273P"/>
    <property type="match status" value="1"/>
</dbReference>
<dbReference type="Proteomes" id="UP001307889">
    <property type="component" value="Chromosome 9"/>
</dbReference>
<dbReference type="EMBL" id="AP028917">
    <property type="protein sequence ID" value="BES98241.1"/>
    <property type="molecule type" value="Genomic_DNA"/>
</dbReference>
<evidence type="ECO:0000256" key="1">
    <source>
        <dbReference type="ARBA" id="ARBA00022729"/>
    </source>
</evidence>
<evidence type="ECO:0000256" key="2">
    <source>
        <dbReference type="ARBA" id="ARBA00022737"/>
    </source>
</evidence>
<organism evidence="5 6">
    <name type="scientific">Nesidiocoris tenuis</name>
    <dbReference type="NCBI Taxonomy" id="355587"/>
    <lineage>
        <taxon>Eukaryota</taxon>
        <taxon>Metazoa</taxon>
        <taxon>Ecdysozoa</taxon>
        <taxon>Arthropoda</taxon>
        <taxon>Hexapoda</taxon>
        <taxon>Insecta</taxon>
        <taxon>Pterygota</taxon>
        <taxon>Neoptera</taxon>
        <taxon>Paraneoptera</taxon>
        <taxon>Hemiptera</taxon>
        <taxon>Heteroptera</taxon>
        <taxon>Panheteroptera</taxon>
        <taxon>Cimicomorpha</taxon>
        <taxon>Miridae</taxon>
        <taxon>Dicyphina</taxon>
        <taxon>Nesidiocoris</taxon>
    </lineage>
</organism>
<reference evidence="5 6" key="1">
    <citation type="submission" date="2023-09" db="EMBL/GenBank/DDBJ databases">
        <title>Nesidiocoris tenuis whole genome shotgun sequence.</title>
        <authorList>
            <person name="Shibata T."/>
            <person name="Shimoda M."/>
            <person name="Kobayashi T."/>
            <person name="Uehara T."/>
        </authorList>
    </citation>
    <scope>NUCLEOTIDE SEQUENCE [LARGE SCALE GENOMIC DNA]</scope>
    <source>
        <strain evidence="5 6">Japan</strain>
    </source>
</reference>
<dbReference type="Gene3D" id="2.80.10.50">
    <property type="match status" value="1"/>
</dbReference>
<dbReference type="InterPro" id="IPR016093">
    <property type="entry name" value="MIR_motif"/>
</dbReference>
<evidence type="ECO:0000313" key="5">
    <source>
        <dbReference type="EMBL" id="BES98241.1"/>
    </source>
</evidence>
<evidence type="ECO:0000259" key="4">
    <source>
        <dbReference type="PROSITE" id="PS50919"/>
    </source>
</evidence>
<keyword evidence="6" id="KW-1185">Reference proteome</keyword>
<dbReference type="InterPro" id="IPR036300">
    <property type="entry name" value="MIR_dom_sf"/>
</dbReference>
<sequence length="210" mass="23102">MGPIIFSLISVAQIASGYVNSYVSCGSVVKLVNSKFPVRLHGPGIPYGAGSQQQSVTGSPNQIEPGSNWQIKGNTTKFCSRGFPIMCGQVIRLENCELKKNLHSHDFRSMLSNSQEVSLYGDDGDGDAGDDWKVVCSDEFWRIDDDVSFFHVGTKKYLEASGHQYPQPIDGHMEIIGAKMISQRSKWKASEGAFVHPPENWGAPPKHTEL</sequence>
<keyword evidence="2" id="KW-0677">Repeat</keyword>
<dbReference type="PANTHER" id="PTHR46809">
    <property type="entry name" value="STROMAL CELL-DERIVED FACTOR 2-LIKE PROTEIN"/>
    <property type="match status" value="1"/>
</dbReference>
<proteinExistence type="predicted"/>
<name>A0ABN7B1E6_9HEMI</name>